<dbReference type="Proteomes" id="UP000199055">
    <property type="component" value="Unassembled WGS sequence"/>
</dbReference>
<dbReference type="SUPFAM" id="SSF46689">
    <property type="entry name" value="Homeodomain-like"/>
    <property type="match status" value="1"/>
</dbReference>
<dbReference type="GO" id="GO:0043565">
    <property type="term" value="F:sequence-specific DNA binding"/>
    <property type="evidence" value="ECO:0007669"/>
    <property type="project" value="InterPro"/>
</dbReference>
<evidence type="ECO:0000256" key="2">
    <source>
        <dbReference type="ARBA" id="ARBA00023125"/>
    </source>
</evidence>
<evidence type="ECO:0000313" key="5">
    <source>
        <dbReference type="EMBL" id="SEQ89816.1"/>
    </source>
</evidence>
<evidence type="ECO:0000256" key="1">
    <source>
        <dbReference type="ARBA" id="ARBA00023015"/>
    </source>
</evidence>
<keyword evidence="2 5" id="KW-0238">DNA-binding</keyword>
<accession>A0A1H9JSF1</accession>
<keyword evidence="1" id="KW-0805">Transcription regulation</keyword>
<protein>
    <submittedName>
        <fullName evidence="5">AraC-type DNA-binding protein</fullName>
    </submittedName>
</protein>
<dbReference type="Pfam" id="PF12833">
    <property type="entry name" value="HTH_18"/>
    <property type="match status" value="1"/>
</dbReference>
<keyword evidence="3" id="KW-0804">Transcription</keyword>
<dbReference type="PANTHER" id="PTHR46796">
    <property type="entry name" value="HTH-TYPE TRANSCRIPTIONAL ACTIVATOR RHAS-RELATED"/>
    <property type="match status" value="1"/>
</dbReference>
<evidence type="ECO:0000313" key="6">
    <source>
        <dbReference type="Proteomes" id="UP000199055"/>
    </source>
</evidence>
<dbReference type="EMBL" id="FOET01000019">
    <property type="protein sequence ID" value="SEQ89816.1"/>
    <property type="molecule type" value="Genomic_DNA"/>
</dbReference>
<dbReference type="RefSeq" id="WP_093662977.1">
    <property type="nucleotide sequence ID" value="NZ_FOET01000019.1"/>
</dbReference>
<sequence length="156" mass="16838">MCHPAWGRALAQARRLEDLARLRRVRDRIDREYALPLDVEALARGAGMPAGHLARQFRLAYGRSPYAYLTARRIERAAALLLRGGLGVAEARSPAGRTSPGAFTARFTDTARFTEPAGVPPGEVLRRVPETVPVMPGAVGWWSCDLGGSRPAAPGP</sequence>
<organism evidence="5 6">
    <name type="scientific">Streptomyces radiopugnans</name>
    <dbReference type="NCBI Taxonomy" id="403935"/>
    <lineage>
        <taxon>Bacteria</taxon>
        <taxon>Bacillati</taxon>
        <taxon>Actinomycetota</taxon>
        <taxon>Actinomycetes</taxon>
        <taxon>Kitasatosporales</taxon>
        <taxon>Streptomycetaceae</taxon>
        <taxon>Streptomyces</taxon>
    </lineage>
</organism>
<dbReference type="Gene3D" id="1.10.10.60">
    <property type="entry name" value="Homeodomain-like"/>
    <property type="match status" value="1"/>
</dbReference>
<dbReference type="AlphaFoldDB" id="A0A1H9JSF1"/>
<dbReference type="STRING" id="403935.SAMN05216481_11924"/>
<dbReference type="InterPro" id="IPR009057">
    <property type="entry name" value="Homeodomain-like_sf"/>
</dbReference>
<reference evidence="5 6" key="1">
    <citation type="submission" date="2016-10" db="EMBL/GenBank/DDBJ databases">
        <authorList>
            <person name="de Groot N.N."/>
        </authorList>
    </citation>
    <scope>NUCLEOTIDE SEQUENCE [LARGE SCALE GENOMIC DNA]</scope>
    <source>
        <strain evidence="5 6">CGMCC 4.3519</strain>
    </source>
</reference>
<gene>
    <name evidence="5" type="ORF">SAMN05216481_11924</name>
</gene>
<evidence type="ECO:0000259" key="4">
    <source>
        <dbReference type="PROSITE" id="PS01124"/>
    </source>
</evidence>
<dbReference type="SMART" id="SM00342">
    <property type="entry name" value="HTH_ARAC"/>
    <property type="match status" value="1"/>
</dbReference>
<dbReference type="InterPro" id="IPR050204">
    <property type="entry name" value="AraC_XylS_family_regulators"/>
</dbReference>
<evidence type="ECO:0000256" key="3">
    <source>
        <dbReference type="ARBA" id="ARBA00023163"/>
    </source>
</evidence>
<name>A0A1H9JSF1_9ACTN</name>
<dbReference type="GO" id="GO:0003700">
    <property type="term" value="F:DNA-binding transcription factor activity"/>
    <property type="evidence" value="ECO:0007669"/>
    <property type="project" value="InterPro"/>
</dbReference>
<keyword evidence="6" id="KW-1185">Reference proteome</keyword>
<dbReference type="PANTHER" id="PTHR46796:SF2">
    <property type="entry name" value="TRANSCRIPTIONAL REGULATORY PROTEIN"/>
    <property type="match status" value="1"/>
</dbReference>
<dbReference type="PROSITE" id="PS01124">
    <property type="entry name" value="HTH_ARAC_FAMILY_2"/>
    <property type="match status" value="1"/>
</dbReference>
<dbReference type="InterPro" id="IPR018060">
    <property type="entry name" value="HTH_AraC"/>
</dbReference>
<feature type="domain" description="HTH araC/xylS-type" evidence="4">
    <location>
        <begin position="23"/>
        <end position="107"/>
    </location>
</feature>
<proteinExistence type="predicted"/>